<name>A0A8E2DJE9_9APHY</name>
<feature type="region of interest" description="Disordered" evidence="1">
    <location>
        <begin position="66"/>
        <end position="91"/>
    </location>
</feature>
<evidence type="ECO:0000313" key="2">
    <source>
        <dbReference type="EMBL" id="OCH87789.1"/>
    </source>
</evidence>
<keyword evidence="3" id="KW-1185">Reference proteome</keyword>
<reference evidence="2 3" key="1">
    <citation type="submission" date="2016-07" db="EMBL/GenBank/DDBJ databases">
        <title>Draft genome of the white-rot fungus Obba rivulosa 3A-2.</title>
        <authorList>
            <consortium name="DOE Joint Genome Institute"/>
            <person name="Miettinen O."/>
            <person name="Riley R."/>
            <person name="Acob R."/>
            <person name="Barry K."/>
            <person name="Cullen D."/>
            <person name="De Vries R."/>
            <person name="Hainaut M."/>
            <person name="Hatakka A."/>
            <person name="Henrissat B."/>
            <person name="Hilden K."/>
            <person name="Kuo R."/>
            <person name="Labutti K."/>
            <person name="Lipzen A."/>
            <person name="Makela M.R."/>
            <person name="Sandor L."/>
            <person name="Spatafora J.W."/>
            <person name="Grigoriev I.V."/>
            <person name="Hibbett D.S."/>
        </authorList>
    </citation>
    <scope>NUCLEOTIDE SEQUENCE [LARGE SCALE GENOMIC DNA]</scope>
    <source>
        <strain evidence="2 3">3A-2</strain>
    </source>
</reference>
<protein>
    <submittedName>
        <fullName evidence="2">Uncharacterized protein</fullName>
    </submittedName>
</protein>
<accession>A0A8E2DJE9</accession>
<gene>
    <name evidence="2" type="ORF">OBBRIDRAFT_133449</name>
</gene>
<dbReference type="EMBL" id="KV722473">
    <property type="protein sequence ID" value="OCH87789.1"/>
    <property type="molecule type" value="Genomic_DNA"/>
</dbReference>
<dbReference type="Proteomes" id="UP000250043">
    <property type="component" value="Unassembled WGS sequence"/>
</dbReference>
<organism evidence="2 3">
    <name type="scientific">Obba rivulosa</name>
    <dbReference type="NCBI Taxonomy" id="1052685"/>
    <lineage>
        <taxon>Eukaryota</taxon>
        <taxon>Fungi</taxon>
        <taxon>Dikarya</taxon>
        <taxon>Basidiomycota</taxon>
        <taxon>Agaricomycotina</taxon>
        <taxon>Agaricomycetes</taxon>
        <taxon>Polyporales</taxon>
        <taxon>Gelatoporiaceae</taxon>
        <taxon>Obba</taxon>
    </lineage>
</organism>
<dbReference type="AlphaFoldDB" id="A0A8E2DJE9"/>
<feature type="compositionally biased region" description="Polar residues" evidence="1">
    <location>
        <begin position="79"/>
        <end position="91"/>
    </location>
</feature>
<evidence type="ECO:0000256" key="1">
    <source>
        <dbReference type="SAM" id="MobiDB-lite"/>
    </source>
</evidence>
<evidence type="ECO:0000313" key="3">
    <source>
        <dbReference type="Proteomes" id="UP000250043"/>
    </source>
</evidence>
<proteinExistence type="predicted"/>
<sequence length="91" mass="10256">MRLIYRNLGDCPPRATTEPERCVPGIYGGQYLSRHEGLVRVSVGLEEREELLKIFEVSQSGLHVRAPKPNFADPPTPSQPSYTIVMSRSWS</sequence>